<evidence type="ECO:0000259" key="6">
    <source>
        <dbReference type="SMART" id="SM00849"/>
    </source>
</evidence>
<evidence type="ECO:0000256" key="2">
    <source>
        <dbReference type="ARBA" id="ARBA00007749"/>
    </source>
</evidence>
<dbReference type="EMBL" id="BLPG01000001">
    <property type="protein sequence ID" value="GFJ93694.1"/>
    <property type="molecule type" value="Genomic_DNA"/>
</dbReference>
<dbReference type="PANTHER" id="PTHR42978:SF7">
    <property type="entry name" value="METALLO-HYDROLASE RV2300C-RELATED"/>
    <property type="match status" value="1"/>
</dbReference>
<dbReference type="Proteomes" id="UP000482960">
    <property type="component" value="Unassembled WGS sequence"/>
</dbReference>
<feature type="domain" description="Metallo-beta-lactamase" evidence="6">
    <location>
        <begin position="9"/>
        <end position="239"/>
    </location>
</feature>
<evidence type="ECO:0000313" key="8">
    <source>
        <dbReference type="Proteomes" id="UP000482960"/>
    </source>
</evidence>
<organism evidence="7 8">
    <name type="scientific">Phytohabitans rumicis</name>
    <dbReference type="NCBI Taxonomy" id="1076125"/>
    <lineage>
        <taxon>Bacteria</taxon>
        <taxon>Bacillati</taxon>
        <taxon>Actinomycetota</taxon>
        <taxon>Actinomycetes</taxon>
        <taxon>Micromonosporales</taxon>
        <taxon>Micromonosporaceae</taxon>
    </lineage>
</organism>
<evidence type="ECO:0000256" key="4">
    <source>
        <dbReference type="ARBA" id="ARBA00022801"/>
    </source>
</evidence>
<comment type="cofactor">
    <cofactor evidence="1">
        <name>Zn(2+)</name>
        <dbReference type="ChEBI" id="CHEBI:29105"/>
    </cofactor>
</comment>
<proteinExistence type="inferred from homology"/>
<accession>A0A6V8LBF3</accession>
<reference evidence="7 8" key="1">
    <citation type="submission" date="2020-03" db="EMBL/GenBank/DDBJ databases">
        <title>Whole genome shotgun sequence of Phytohabitans rumicis NBRC 108638.</title>
        <authorList>
            <person name="Komaki H."/>
            <person name="Tamura T."/>
        </authorList>
    </citation>
    <scope>NUCLEOTIDE SEQUENCE [LARGE SCALE GENOMIC DNA]</scope>
    <source>
        <strain evidence="7 8">NBRC 108638</strain>
    </source>
</reference>
<dbReference type="GO" id="GO:0046872">
    <property type="term" value="F:metal ion binding"/>
    <property type="evidence" value="ECO:0007669"/>
    <property type="project" value="UniProtKB-KW"/>
</dbReference>
<evidence type="ECO:0000256" key="5">
    <source>
        <dbReference type="ARBA" id="ARBA00022833"/>
    </source>
</evidence>
<evidence type="ECO:0000256" key="1">
    <source>
        <dbReference type="ARBA" id="ARBA00001947"/>
    </source>
</evidence>
<dbReference type="SMART" id="SM00849">
    <property type="entry name" value="Lactamase_B"/>
    <property type="match status" value="1"/>
</dbReference>
<dbReference type="InterPro" id="IPR051013">
    <property type="entry name" value="MBL_superfamily_lactonases"/>
</dbReference>
<dbReference type="Pfam" id="PF00753">
    <property type="entry name" value="Lactamase_B"/>
    <property type="match status" value="1"/>
</dbReference>
<keyword evidence="3" id="KW-0479">Metal-binding</keyword>
<keyword evidence="5" id="KW-0862">Zinc</keyword>
<sequence length="249" mass="27693">MLLPGAHMVCHVLLLETDNGLALVDSGYGLKDIADPVHRVGPVRRLTKPVLDPEETAARQIERLGFRREDVRHIVITHFDLDHIGGIADFPDAQIHVTSAEAFGAIHSPSWREKLRYRPAQWAHGPKVVEHEPGGETWHGFAAAKQLDAIDPGIVLIPLPGHTRGHACVAVDTGRGWLLHCGDAFYHHGTLDGRSRVPGVLRVQETLIAYDLRKVRENHARLAELHRRAESNVTIINAHDPHLYAKMRA</sequence>
<gene>
    <name evidence="7" type="ORF">Prum_073360</name>
</gene>
<evidence type="ECO:0000313" key="7">
    <source>
        <dbReference type="EMBL" id="GFJ93694.1"/>
    </source>
</evidence>
<dbReference type="AlphaFoldDB" id="A0A6V8LBF3"/>
<dbReference type="InterPro" id="IPR001279">
    <property type="entry name" value="Metallo-B-lactamas"/>
</dbReference>
<reference evidence="7 8" key="2">
    <citation type="submission" date="2020-03" db="EMBL/GenBank/DDBJ databases">
        <authorList>
            <person name="Ichikawa N."/>
            <person name="Kimura A."/>
            <person name="Kitahashi Y."/>
            <person name="Uohara A."/>
        </authorList>
    </citation>
    <scope>NUCLEOTIDE SEQUENCE [LARGE SCALE GENOMIC DNA]</scope>
    <source>
        <strain evidence="7 8">NBRC 108638</strain>
    </source>
</reference>
<keyword evidence="4 7" id="KW-0378">Hydrolase</keyword>
<keyword evidence="8" id="KW-1185">Reference proteome</keyword>
<evidence type="ECO:0000256" key="3">
    <source>
        <dbReference type="ARBA" id="ARBA00022723"/>
    </source>
</evidence>
<name>A0A6V8LBF3_9ACTN</name>
<dbReference type="PANTHER" id="PTHR42978">
    <property type="entry name" value="QUORUM-QUENCHING LACTONASE YTNP-RELATED-RELATED"/>
    <property type="match status" value="1"/>
</dbReference>
<dbReference type="CDD" id="cd07742">
    <property type="entry name" value="metallo-hydrolase-like_MBL-fold"/>
    <property type="match status" value="1"/>
</dbReference>
<comment type="similarity">
    <text evidence="2">Belongs to the metallo-beta-lactamase superfamily.</text>
</comment>
<protein>
    <submittedName>
        <fullName evidence="7">Putative metallo-hydrolase</fullName>
    </submittedName>
</protein>
<comment type="caution">
    <text evidence="7">The sequence shown here is derived from an EMBL/GenBank/DDBJ whole genome shotgun (WGS) entry which is preliminary data.</text>
</comment>
<dbReference type="InterPro" id="IPR036866">
    <property type="entry name" value="RibonucZ/Hydroxyglut_hydro"/>
</dbReference>
<dbReference type="GO" id="GO:0016787">
    <property type="term" value="F:hydrolase activity"/>
    <property type="evidence" value="ECO:0007669"/>
    <property type="project" value="UniProtKB-KW"/>
</dbReference>
<dbReference type="SUPFAM" id="SSF56281">
    <property type="entry name" value="Metallo-hydrolase/oxidoreductase"/>
    <property type="match status" value="1"/>
</dbReference>
<dbReference type="Gene3D" id="3.60.15.10">
    <property type="entry name" value="Ribonuclease Z/Hydroxyacylglutathione hydrolase-like"/>
    <property type="match status" value="1"/>
</dbReference>